<dbReference type="EMBL" id="JAMXQV010000004">
    <property type="protein sequence ID" value="MCR6483370.1"/>
    <property type="molecule type" value="Genomic_DNA"/>
</dbReference>
<dbReference type="PANTHER" id="PTHR11487">
    <property type="entry name" value="THIOESTERASE"/>
    <property type="match status" value="1"/>
</dbReference>
<dbReference type="Gene3D" id="3.40.50.1820">
    <property type="entry name" value="alpha/beta hydrolase"/>
    <property type="match status" value="1"/>
</dbReference>
<evidence type="ECO:0000256" key="1">
    <source>
        <dbReference type="ARBA" id="ARBA00007169"/>
    </source>
</evidence>
<dbReference type="Proteomes" id="UP001144096">
    <property type="component" value="Unassembled WGS sequence"/>
</dbReference>
<evidence type="ECO:0000259" key="2">
    <source>
        <dbReference type="Pfam" id="PF00975"/>
    </source>
</evidence>
<comment type="caution">
    <text evidence="3">The sequence shown here is derived from an EMBL/GenBank/DDBJ whole genome shotgun (WGS) entry which is preliminary data.</text>
</comment>
<name>A0A9X2SKH0_9PSEU</name>
<dbReference type="InterPro" id="IPR001031">
    <property type="entry name" value="Thioesterase"/>
</dbReference>
<organism evidence="3 4">
    <name type="scientific">Amycolatopsis iheyensis</name>
    <dbReference type="NCBI Taxonomy" id="2945988"/>
    <lineage>
        <taxon>Bacteria</taxon>
        <taxon>Bacillati</taxon>
        <taxon>Actinomycetota</taxon>
        <taxon>Actinomycetes</taxon>
        <taxon>Pseudonocardiales</taxon>
        <taxon>Pseudonocardiaceae</taxon>
        <taxon>Amycolatopsis</taxon>
    </lineage>
</organism>
<comment type="similarity">
    <text evidence="1">Belongs to the thioesterase family.</text>
</comment>
<evidence type="ECO:0000313" key="3">
    <source>
        <dbReference type="EMBL" id="MCR6483370.1"/>
    </source>
</evidence>
<dbReference type="GO" id="GO:0008610">
    <property type="term" value="P:lipid biosynthetic process"/>
    <property type="evidence" value="ECO:0007669"/>
    <property type="project" value="TreeGrafter"/>
</dbReference>
<sequence length="235" mass="25701">MRPCFPYGEPSARARVRLFCLPYAGGAASSYHPWWQHRDGAVDVVPIQLPGRENRVGEDPATDLHALVDSLVDVVAGYEPFALFGHSMGALIAYELAGRTAPERLFVSGSVAPGTLTGTGTTYRWPRHEVIAELRRLNGTPAAVLDDDDLLNLLLPRLRADWQVADTYRPSTARVAAPISAFGGTSDPDVPLAGLLAWRKHAEDVRTRVLPGDHFFVDRHTRTLVDLVRADLGMS</sequence>
<dbReference type="InterPro" id="IPR029058">
    <property type="entry name" value="AB_hydrolase_fold"/>
</dbReference>
<dbReference type="GO" id="GO:0016787">
    <property type="term" value="F:hydrolase activity"/>
    <property type="evidence" value="ECO:0007669"/>
    <property type="project" value="UniProtKB-KW"/>
</dbReference>
<dbReference type="AlphaFoldDB" id="A0A9X2SKH0"/>
<dbReference type="InterPro" id="IPR012223">
    <property type="entry name" value="TEII"/>
</dbReference>
<proteinExistence type="inferred from homology"/>
<gene>
    <name evidence="3" type="ORF">M8542_11125</name>
</gene>
<dbReference type="Pfam" id="PF00975">
    <property type="entry name" value="Thioesterase"/>
    <property type="match status" value="1"/>
</dbReference>
<dbReference type="SUPFAM" id="SSF53474">
    <property type="entry name" value="alpha/beta-Hydrolases"/>
    <property type="match status" value="1"/>
</dbReference>
<reference evidence="3" key="1">
    <citation type="submission" date="2022-06" db="EMBL/GenBank/DDBJ databases">
        <title>Amycolatopsis iheyaensis sp. nov., a new species of the genus Amycolatopsis isolated from soil in Iheya island, Japan.</title>
        <authorList>
            <person name="Ngamcharungchit C."/>
            <person name="Kanto H."/>
            <person name="Take A."/>
            <person name="Intra B."/>
            <person name="Matsumoto A."/>
            <person name="Panbangred W."/>
            <person name="Inahashi Y."/>
        </authorList>
    </citation>
    <scope>NUCLEOTIDE SEQUENCE</scope>
    <source>
        <strain evidence="3">OK19-0408</strain>
    </source>
</reference>
<accession>A0A9X2SKH0</accession>
<keyword evidence="4" id="KW-1185">Reference proteome</keyword>
<evidence type="ECO:0000313" key="4">
    <source>
        <dbReference type="Proteomes" id="UP001144096"/>
    </source>
</evidence>
<feature type="domain" description="Thioesterase" evidence="2">
    <location>
        <begin position="17"/>
        <end position="228"/>
    </location>
</feature>
<dbReference type="RefSeq" id="WP_257919992.1">
    <property type="nucleotide sequence ID" value="NZ_JAMXQV010000004.1"/>
</dbReference>
<keyword evidence="3" id="KW-0378">Hydrolase</keyword>
<dbReference type="PANTHER" id="PTHR11487:SF0">
    <property type="entry name" value="S-ACYL FATTY ACID SYNTHASE THIOESTERASE, MEDIUM CHAIN"/>
    <property type="match status" value="1"/>
</dbReference>
<protein>
    <submittedName>
        <fullName evidence="3">Alpha/beta fold hydrolase</fullName>
    </submittedName>
</protein>